<keyword evidence="3" id="KW-0808">Transferase</keyword>
<reference evidence="5" key="2">
    <citation type="submission" date="2020-04" db="EMBL/GenBank/DDBJ databases">
        <authorList>
            <consortium name="NCBI Genome Project"/>
        </authorList>
    </citation>
    <scope>NUCLEOTIDE SEQUENCE</scope>
    <source>
        <strain evidence="5">CBS 304.34</strain>
    </source>
</reference>
<dbReference type="EMBL" id="MU003702">
    <property type="protein sequence ID" value="KAF2808933.1"/>
    <property type="molecule type" value="Genomic_DNA"/>
</dbReference>
<feature type="region of interest" description="Disordered" evidence="1">
    <location>
        <begin position="248"/>
        <end position="269"/>
    </location>
</feature>
<dbReference type="GeneID" id="54461042"/>
<sequence length="466" mass="53293">MVQHEGVEWFENGIHGLQPRWKKDPDSKTIESLARKHLGGNPQIQFLAQGGFNKLYRANSDKGPFVMRVALPVDPHYKTLSEVATMKFVREEAQIPVPNIFAFDASSDNDLDYEWILIELVPGQPLRKTWRKLPWDTKEKIVKQLARYHASLFRRRFDGIGNIYSSFMRVVAPIGGLRTQSESREQNRSPSVSTSRFPLSRAFYSLYSSGVDIVKRLRRRLAVFGGHLLRVLRGIGARLNLSTHSPALPATADMTNESNSVQESQNDPPKFTLGRIVSLGFFWGDRLSQDVSRGPFQNSYEWLSSRLSLMLADQQQILDTSKDEDDIEDAETSSQAIKKILKLLPTAFPPDEHESSFLFHDDLSMQNMMVDEAGKITAVIDWECVSALPLWRACQLPYLLEGKRRDEEPNRDEYGPDSDEEFPDGAEEDGPDKEGKTIIYWEHLLDYELTKLRKVYLEEMAKLEPQ</sequence>
<dbReference type="Gene3D" id="3.90.1200.10">
    <property type="match status" value="1"/>
</dbReference>
<protein>
    <submittedName>
        <fullName evidence="3 5">Kinase-like protein</fullName>
    </submittedName>
</protein>
<evidence type="ECO:0000256" key="1">
    <source>
        <dbReference type="SAM" id="MobiDB-lite"/>
    </source>
</evidence>
<feature type="domain" description="Aminoglycoside phosphotransferase" evidence="2">
    <location>
        <begin position="314"/>
        <end position="386"/>
    </location>
</feature>
<dbReference type="PANTHER" id="PTHR21310:SF13">
    <property type="entry name" value="AMINOGLYCOSIDE PHOSPHOTRANSFERASE DOMAIN-CONTAINING PROTEIN"/>
    <property type="match status" value="1"/>
</dbReference>
<evidence type="ECO:0000313" key="5">
    <source>
        <dbReference type="RefSeq" id="XP_033575897.1"/>
    </source>
</evidence>
<keyword evidence="4" id="KW-1185">Reference proteome</keyword>
<evidence type="ECO:0000259" key="2">
    <source>
        <dbReference type="Pfam" id="PF01636"/>
    </source>
</evidence>
<keyword evidence="3" id="KW-0418">Kinase</keyword>
<accession>A0A6A6YK69</accession>
<dbReference type="Pfam" id="PF01636">
    <property type="entry name" value="APH"/>
    <property type="match status" value="2"/>
</dbReference>
<organism evidence="3">
    <name type="scientific">Mytilinidion resinicola</name>
    <dbReference type="NCBI Taxonomy" id="574789"/>
    <lineage>
        <taxon>Eukaryota</taxon>
        <taxon>Fungi</taxon>
        <taxon>Dikarya</taxon>
        <taxon>Ascomycota</taxon>
        <taxon>Pezizomycotina</taxon>
        <taxon>Dothideomycetes</taxon>
        <taxon>Pleosporomycetidae</taxon>
        <taxon>Mytilinidiales</taxon>
        <taxon>Mytilinidiaceae</taxon>
        <taxon>Mytilinidion</taxon>
    </lineage>
</organism>
<gene>
    <name evidence="3 5" type="ORF">BDZ99DRAFT_463794</name>
</gene>
<reference evidence="5" key="3">
    <citation type="submission" date="2025-04" db="UniProtKB">
        <authorList>
            <consortium name="RefSeq"/>
        </authorList>
    </citation>
    <scope>IDENTIFICATION</scope>
    <source>
        <strain evidence="5">CBS 304.34</strain>
    </source>
</reference>
<name>A0A6A6YK69_9PEZI</name>
<feature type="compositionally biased region" description="Acidic residues" evidence="1">
    <location>
        <begin position="415"/>
        <end position="431"/>
    </location>
</feature>
<dbReference type="InterPro" id="IPR011009">
    <property type="entry name" value="Kinase-like_dom_sf"/>
</dbReference>
<proteinExistence type="predicted"/>
<reference evidence="3 5" key="1">
    <citation type="journal article" date="2020" name="Stud. Mycol.">
        <title>101 Dothideomycetes genomes: a test case for predicting lifestyles and emergence of pathogens.</title>
        <authorList>
            <person name="Haridas S."/>
            <person name="Albert R."/>
            <person name="Binder M."/>
            <person name="Bloem J."/>
            <person name="Labutti K."/>
            <person name="Salamov A."/>
            <person name="Andreopoulos B."/>
            <person name="Baker S."/>
            <person name="Barry K."/>
            <person name="Bills G."/>
            <person name="Bluhm B."/>
            <person name="Cannon C."/>
            <person name="Castanera R."/>
            <person name="Culley D."/>
            <person name="Daum C."/>
            <person name="Ezra D."/>
            <person name="Gonzalez J."/>
            <person name="Henrissat B."/>
            <person name="Kuo A."/>
            <person name="Liang C."/>
            <person name="Lipzen A."/>
            <person name="Lutzoni F."/>
            <person name="Magnuson J."/>
            <person name="Mondo S."/>
            <person name="Nolan M."/>
            <person name="Ohm R."/>
            <person name="Pangilinan J."/>
            <person name="Park H.-J."/>
            <person name="Ramirez L."/>
            <person name="Alfaro M."/>
            <person name="Sun H."/>
            <person name="Tritt A."/>
            <person name="Yoshinaga Y."/>
            <person name="Zwiers L.-H."/>
            <person name="Turgeon B."/>
            <person name="Goodwin S."/>
            <person name="Spatafora J."/>
            <person name="Crous P."/>
            <person name="Grigoriev I."/>
        </authorList>
    </citation>
    <scope>NUCLEOTIDE SEQUENCE</scope>
    <source>
        <strain evidence="3 5">CBS 304.34</strain>
    </source>
</reference>
<feature type="compositionally biased region" description="Polar residues" evidence="1">
    <location>
        <begin position="253"/>
        <end position="267"/>
    </location>
</feature>
<dbReference type="RefSeq" id="XP_033575897.1">
    <property type="nucleotide sequence ID" value="XM_033720149.1"/>
</dbReference>
<evidence type="ECO:0000313" key="4">
    <source>
        <dbReference type="Proteomes" id="UP000504636"/>
    </source>
</evidence>
<dbReference type="InterPro" id="IPR002575">
    <property type="entry name" value="Aminoglycoside_PTrfase"/>
</dbReference>
<dbReference type="Proteomes" id="UP000504636">
    <property type="component" value="Unplaced"/>
</dbReference>
<dbReference type="GO" id="GO:0016301">
    <property type="term" value="F:kinase activity"/>
    <property type="evidence" value="ECO:0007669"/>
    <property type="project" value="UniProtKB-KW"/>
</dbReference>
<dbReference type="InterPro" id="IPR051678">
    <property type="entry name" value="AGP_Transferase"/>
</dbReference>
<dbReference type="PANTHER" id="PTHR21310">
    <property type="entry name" value="AMINOGLYCOSIDE PHOSPHOTRANSFERASE-RELATED-RELATED"/>
    <property type="match status" value="1"/>
</dbReference>
<feature type="domain" description="Aminoglycoside phosphotransferase" evidence="2">
    <location>
        <begin position="45"/>
        <end position="152"/>
    </location>
</feature>
<dbReference type="AlphaFoldDB" id="A0A6A6YK69"/>
<dbReference type="SUPFAM" id="SSF56112">
    <property type="entry name" value="Protein kinase-like (PK-like)"/>
    <property type="match status" value="1"/>
</dbReference>
<feature type="region of interest" description="Disordered" evidence="1">
    <location>
        <begin position="406"/>
        <end position="434"/>
    </location>
</feature>
<dbReference type="OrthoDB" id="2906425at2759"/>
<evidence type="ECO:0000313" key="3">
    <source>
        <dbReference type="EMBL" id="KAF2808933.1"/>
    </source>
</evidence>